<keyword evidence="4" id="KW-1185">Reference proteome</keyword>
<sequence length="168" mass="18700">MSSPAPPTPPIALLLVTTSSTLGTSIIFRYPPYPSSSARLMRPLPYRQGARHGLDGMYQASHLPSDEEEEEAEEEQSLPSLSQAVYEAQTDYDTVLSFSPATLTEILKPARELCCQKFELVVDDLAFVVHLVCVARDGVWRMDNIAPPSSPRKRSILGRQSRWINVKL</sequence>
<evidence type="ECO:0000313" key="4">
    <source>
        <dbReference type="Proteomes" id="UP000030653"/>
    </source>
</evidence>
<comment type="function">
    <text evidence="1">Mediates inactivation of the TORC1 complex in response to amino acid starvation. Required for meiotic nuclear division.</text>
</comment>
<dbReference type="GO" id="GO:0051321">
    <property type="term" value="P:meiotic cell cycle"/>
    <property type="evidence" value="ECO:0007669"/>
    <property type="project" value="UniProtKB-UniRule"/>
</dbReference>
<dbReference type="HOGENOM" id="CLU_119344_0_0_1"/>
<dbReference type="GO" id="GO:0034198">
    <property type="term" value="P:cellular response to amino acid starvation"/>
    <property type="evidence" value="ECO:0007669"/>
    <property type="project" value="TreeGrafter"/>
</dbReference>
<dbReference type="GO" id="GO:0005774">
    <property type="term" value="C:vacuolar membrane"/>
    <property type="evidence" value="ECO:0007669"/>
    <property type="project" value="UniProtKB-SubCell"/>
</dbReference>
<dbReference type="Proteomes" id="UP000030653">
    <property type="component" value="Unassembled WGS sequence"/>
</dbReference>
<dbReference type="STRING" id="1858805.M5G6S2"/>
<dbReference type="GeneID" id="63690423"/>
<name>M5G6S2_DACPD</name>
<dbReference type="EMBL" id="JH795870">
    <property type="protein sequence ID" value="EJT99457.1"/>
    <property type="molecule type" value="Genomic_DNA"/>
</dbReference>
<feature type="region of interest" description="Disordered" evidence="2">
    <location>
        <begin position="57"/>
        <end position="80"/>
    </location>
</feature>
<protein>
    <recommendedName>
        <fullName evidence="1">Nitrogen permease regulator 3</fullName>
    </recommendedName>
    <alternativeName>
        <fullName evidence="1">Required for meiotic nuclear division protein 11</fullName>
    </alternativeName>
</protein>
<evidence type="ECO:0000313" key="3">
    <source>
        <dbReference type="EMBL" id="EJT99457.1"/>
    </source>
</evidence>
<dbReference type="RefSeq" id="XP_040626355.1">
    <property type="nucleotide sequence ID" value="XM_040775361.1"/>
</dbReference>
<comment type="similarity">
    <text evidence="1">Belongs to the NPR3 family.</text>
</comment>
<evidence type="ECO:0000256" key="2">
    <source>
        <dbReference type="SAM" id="MobiDB-lite"/>
    </source>
</evidence>
<keyword evidence="1" id="KW-0469">Meiosis</keyword>
<dbReference type="Pfam" id="PF03666">
    <property type="entry name" value="NPR3"/>
    <property type="match status" value="1"/>
</dbReference>
<dbReference type="GO" id="GO:0038202">
    <property type="term" value="P:TORC1 signaling"/>
    <property type="evidence" value="ECO:0007669"/>
    <property type="project" value="TreeGrafter"/>
</dbReference>
<reference evidence="3 4" key="1">
    <citation type="journal article" date="2012" name="Science">
        <title>The Paleozoic origin of enzymatic lignin decomposition reconstructed from 31 fungal genomes.</title>
        <authorList>
            <person name="Floudas D."/>
            <person name="Binder M."/>
            <person name="Riley R."/>
            <person name="Barry K."/>
            <person name="Blanchette R.A."/>
            <person name="Henrissat B."/>
            <person name="Martinez A.T."/>
            <person name="Otillar R."/>
            <person name="Spatafora J.W."/>
            <person name="Yadav J.S."/>
            <person name="Aerts A."/>
            <person name="Benoit I."/>
            <person name="Boyd A."/>
            <person name="Carlson A."/>
            <person name="Copeland A."/>
            <person name="Coutinho P.M."/>
            <person name="de Vries R.P."/>
            <person name="Ferreira P."/>
            <person name="Findley K."/>
            <person name="Foster B."/>
            <person name="Gaskell J."/>
            <person name="Glotzer D."/>
            <person name="Gorecki P."/>
            <person name="Heitman J."/>
            <person name="Hesse C."/>
            <person name="Hori C."/>
            <person name="Igarashi K."/>
            <person name="Jurgens J.A."/>
            <person name="Kallen N."/>
            <person name="Kersten P."/>
            <person name="Kohler A."/>
            <person name="Kuees U."/>
            <person name="Kumar T.K.A."/>
            <person name="Kuo A."/>
            <person name="LaButti K."/>
            <person name="Larrondo L.F."/>
            <person name="Lindquist E."/>
            <person name="Ling A."/>
            <person name="Lombard V."/>
            <person name="Lucas S."/>
            <person name="Lundell T."/>
            <person name="Martin R."/>
            <person name="McLaughlin D.J."/>
            <person name="Morgenstern I."/>
            <person name="Morin E."/>
            <person name="Murat C."/>
            <person name="Nagy L.G."/>
            <person name="Nolan M."/>
            <person name="Ohm R.A."/>
            <person name="Patyshakuliyeva A."/>
            <person name="Rokas A."/>
            <person name="Ruiz-Duenas F.J."/>
            <person name="Sabat G."/>
            <person name="Salamov A."/>
            <person name="Samejima M."/>
            <person name="Schmutz J."/>
            <person name="Slot J.C."/>
            <person name="St John F."/>
            <person name="Stenlid J."/>
            <person name="Sun H."/>
            <person name="Sun S."/>
            <person name="Syed K."/>
            <person name="Tsang A."/>
            <person name="Wiebenga A."/>
            <person name="Young D."/>
            <person name="Pisabarro A."/>
            <person name="Eastwood D.C."/>
            <person name="Martin F."/>
            <person name="Cullen D."/>
            <person name="Grigoriev I.V."/>
            <person name="Hibbett D.S."/>
        </authorList>
    </citation>
    <scope>NUCLEOTIDE SEQUENCE [LARGE SCALE GENOMIC DNA]</scope>
    <source>
        <strain evidence="3 4">DJM-731 SS1</strain>
    </source>
</reference>
<dbReference type="PANTHER" id="PTHR13153">
    <property type="entry name" value="CGTHBA PROTEIN -14 GENE PROTEIN"/>
    <property type="match status" value="1"/>
</dbReference>
<comment type="subcellular location">
    <subcellularLocation>
        <location evidence="1">Vacuole membrane</location>
        <topology evidence="1">Peripheral membrane protein</topology>
    </subcellularLocation>
</comment>
<proteinExistence type="inferred from homology"/>
<organism evidence="3 4">
    <name type="scientific">Dacryopinax primogenitus (strain DJM 731)</name>
    <name type="common">Brown rot fungus</name>
    <dbReference type="NCBI Taxonomy" id="1858805"/>
    <lineage>
        <taxon>Eukaryota</taxon>
        <taxon>Fungi</taxon>
        <taxon>Dikarya</taxon>
        <taxon>Basidiomycota</taxon>
        <taxon>Agaricomycotina</taxon>
        <taxon>Dacrymycetes</taxon>
        <taxon>Dacrymycetales</taxon>
        <taxon>Dacrymycetaceae</taxon>
        <taxon>Dacryopinax</taxon>
    </lineage>
</organism>
<gene>
    <name evidence="3" type="ORF">DACRYDRAFT_56235</name>
</gene>
<dbReference type="OMA" id="PARELCC"/>
<accession>M5G6S2</accession>
<feature type="compositionally biased region" description="Acidic residues" evidence="2">
    <location>
        <begin position="66"/>
        <end position="76"/>
    </location>
</feature>
<dbReference type="InterPro" id="IPR005365">
    <property type="entry name" value="Npr3"/>
</dbReference>
<dbReference type="AlphaFoldDB" id="M5G6S2"/>
<keyword evidence="1" id="KW-0732">Signal</keyword>
<dbReference type="GO" id="GO:1990130">
    <property type="term" value="C:GATOR1 complex"/>
    <property type="evidence" value="ECO:0007669"/>
    <property type="project" value="TreeGrafter"/>
</dbReference>
<dbReference type="GO" id="GO:0010508">
    <property type="term" value="P:positive regulation of autophagy"/>
    <property type="evidence" value="ECO:0007669"/>
    <property type="project" value="TreeGrafter"/>
</dbReference>
<dbReference type="OrthoDB" id="18648at2759"/>
<evidence type="ECO:0000256" key="1">
    <source>
        <dbReference type="RuleBase" id="RU368069"/>
    </source>
</evidence>
<dbReference type="GO" id="GO:1904262">
    <property type="term" value="P:negative regulation of TORC1 signaling"/>
    <property type="evidence" value="ECO:0007669"/>
    <property type="project" value="TreeGrafter"/>
</dbReference>
<dbReference type="PANTHER" id="PTHR13153:SF5">
    <property type="entry name" value="GATOR COMPLEX PROTEIN NPRL3"/>
    <property type="match status" value="1"/>
</dbReference>